<dbReference type="Proteomes" id="UP000182508">
    <property type="component" value="Unassembled WGS sequence"/>
</dbReference>
<evidence type="ECO:0000313" key="5">
    <source>
        <dbReference type="EMBL" id="SDB07664.1"/>
    </source>
</evidence>
<reference evidence="5 6" key="1">
    <citation type="submission" date="2016-10" db="EMBL/GenBank/DDBJ databases">
        <authorList>
            <person name="de Groot N.N."/>
        </authorList>
    </citation>
    <scope>NUCLEOTIDE SEQUENCE [LARGE SCALE GENOMIC DNA]</scope>
    <source>
        <strain evidence="5 6">A-4</strain>
    </source>
</reference>
<evidence type="ECO:0000256" key="2">
    <source>
        <dbReference type="ARBA" id="ARBA00023125"/>
    </source>
</evidence>
<protein>
    <submittedName>
        <fullName evidence="5">DNA-binding transcriptional regulator, MarR family</fullName>
    </submittedName>
</protein>
<dbReference type="eggNOG" id="COG1846">
    <property type="taxonomic scope" value="Bacteria"/>
</dbReference>
<accession>A0A1G6AGZ1</accession>
<dbReference type="PANTHER" id="PTHR42756:SF1">
    <property type="entry name" value="TRANSCRIPTIONAL REPRESSOR OF EMRAB OPERON"/>
    <property type="match status" value="1"/>
</dbReference>
<dbReference type="Gene3D" id="1.10.10.10">
    <property type="entry name" value="Winged helix-like DNA-binding domain superfamily/Winged helix DNA-binding domain"/>
    <property type="match status" value="1"/>
</dbReference>
<dbReference type="Pfam" id="PF12802">
    <property type="entry name" value="MarR_2"/>
    <property type="match status" value="1"/>
</dbReference>
<gene>
    <name evidence="5" type="ORF">SAMN02910293_00387</name>
</gene>
<evidence type="ECO:0000313" key="6">
    <source>
        <dbReference type="Proteomes" id="UP000182508"/>
    </source>
</evidence>
<keyword evidence="6" id="KW-1185">Reference proteome</keyword>
<dbReference type="InterPro" id="IPR000835">
    <property type="entry name" value="HTH_MarR-typ"/>
</dbReference>
<name>A0A1G6AGZ1_9STRE</name>
<dbReference type="SMART" id="SM00347">
    <property type="entry name" value="HTH_MARR"/>
    <property type="match status" value="1"/>
</dbReference>
<dbReference type="SUPFAM" id="SSF46785">
    <property type="entry name" value="Winged helix' DNA-binding domain"/>
    <property type="match status" value="1"/>
</dbReference>
<feature type="domain" description="HTH marR-type" evidence="4">
    <location>
        <begin position="10"/>
        <end position="144"/>
    </location>
</feature>
<keyword evidence="2 5" id="KW-0238">DNA-binding</keyword>
<dbReference type="EMBL" id="FMXP01000004">
    <property type="protein sequence ID" value="SDB07664.1"/>
    <property type="molecule type" value="Genomic_DNA"/>
</dbReference>
<organism evidence="5 6">
    <name type="scientific">Streptococcus henryi</name>
    <dbReference type="NCBI Taxonomy" id="439219"/>
    <lineage>
        <taxon>Bacteria</taxon>
        <taxon>Bacillati</taxon>
        <taxon>Bacillota</taxon>
        <taxon>Bacilli</taxon>
        <taxon>Lactobacillales</taxon>
        <taxon>Streptococcaceae</taxon>
        <taxon>Streptococcus</taxon>
    </lineage>
</organism>
<dbReference type="PANTHER" id="PTHR42756">
    <property type="entry name" value="TRANSCRIPTIONAL REGULATOR, MARR"/>
    <property type="match status" value="1"/>
</dbReference>
<proteinExistence type="predicted"/>
<evidence type="ECO:0000256" key="1">
    <source>
        <dbReference type="ARBA" id="ARBA00023015"/>
    </source>
</evidence>
<keyword evidence="3" id="KW-0804">Transcription</keyword>
<dbReference type="AlphaFoldDB" id="A0A1G6AGZ1"/>
<dbReference type="PROSITE" id="PS50995">
    <property type="entry name" value="HTH_MARR_2"/>
    <property type="match status" value="1"/>
</dbReference>
<dbReference type="GO" id="GO:0003700">
    <property type="term" value="F:DNA-binding transcription factor activity"/>
    <property type="evidence" value="ECO:0007669"/>
    <property type="project" value="InterPro"/>
</dbReference>
<keyword evidence="1" id="KW-0805">Transcription regulation</keyword>
<sequence length="144" mass="16486">MSKTVQESLDTCLFFTVKKLDRILNKMADEAFSKVGLTPTYAFIILILAEEDGKLQKDIARMLFIAPSTLTRFLEKLIQKRYVTTIVEGRTSRVYLTEIGRKAVPSIQLAWDDLHHMYGDVIGDDYADELATEINDASEFFHNF</sequence>
<dbReference type="RefSeq" id="WP_074485132.1">
    <property type="nucleotide sequence ID" value="NZ_FMXP01000004.1"/>
</dbReference>
<dbReference type="InterPro" id="IPR036388">
    <property type="entry name" value="WH-like_DNA-bd_sf"/>
</dbReference>
<dbReference type="InterPro" id="IPR036390">
    <property type="entry name" value="WH_DNA-bd_sf"/>
</dbReference>
<dbReference type="STRING" id="439219.SAMN02910293_00387"/>
<evidence type="ECO:0000256" key="3">
    <source>
        <dbReference type="ARBA" id="ARBA00023163"/>
    </source>
</evidence>
<dbReference type="GO" id="GO:0003677">
    <property type="term" value="F:DNA binding"/>
    <property type="evidence" value="ECO:0007669"/>
    <property type="project" value="UniProtKB-KW"/>
</dbReference>
<evidence type="ECO:0000259" key="4">
    <source>
        <dbReference type="PROSITE" id="PS50995"/>
    </source>
</evidence>